<sequence>MDFLPFAQFDRWLAPKTPTLRVRSIKRPIGRENETDGIIPASHANKRISFAVTIPWHFPPSLTCVVESYMYILKMKKTVLLFASLIFSAGVWAQTPGGAAPTTPHGNAKISGTVMDADDNTPVEFANVALLDPATGKPVDGSVCDDKGAFSINKVAEGTYNVAVSFIGYETQTINNIKIDKKSDVNLGIIKLSTGAKVLNEVVVEGQKQMVEERVDRTIYNAENDATTRGGDATDVLKRVPMLSVDMDGNVTLRGSSNIKVLINNKPSTIMASSISDALKQIPADQIKTVEVITSPSAKYDAEGSGGIINIVLKKNTLQGATLNVDTGVGLRGSNLGLNGSYRKGKMGFNLGGFGRAMYNVTGSFDNTQYTKDAEGNIISTNQQTADTRSHGLFGNYTLGWDYDIDKKNSLAASLRFGARNNNSYQDNLLTLSQVPNKADSSSLSQVYTQDHSNTIDMNLTYTHLFDKPQRELSFLALYSKNNRTNNFDRRIDDIKDLPAPSGTRNLNDSYNQEVTFQGDYQTPIGTTQMLEAGAKDIMRKVYSNYTYYNDPDGDYNYELDTNPLKNNNLNYDQNIASGYLSYTYTAKSGYSLKAGSRYEYTTITAHTKENNITIPSYGVLVPSVNLSKKLKNGGMVKIAYNRRIQRPSIQYLNPNIQGGNPLSITAGNPTLNPEYTNNYELGYNTYIGGTSLNFTSFMRNTTGSIQAVRVPTGNADVPGQILTTYQNIGSEDAYGLSIFANVNVGKLSLNGGSDIYYAVLDNHVDTRNEGWVASGRLFGSYNLTKGWGFQFFSFYRGRQVQLQGSQGGFGIYSLGLKKDFNEKKGSIGFGAENFFTPNFRIHNTIQSPTIDQRSLNIMHTMSFRITFSYRIGKMSVDAPKRRRSINNDDLKEGGDNGGGQDAGGAQGGGGGQRGGGQRSGGFTPGAGAAAGAAATKAPALPPADATKTVDATGTWNYKVESPQGGEGTIVILKDGDKYTGTITSRRGTSQLSEVKVNGNELTFHYDFNTPNGAMTMQVKSIVEDTKMTGNITVGQFGTFPLNATKAQ</sequence>
<feature type="compositionally biased region" description="Basic and acidic residues" evidence="8">
    <location>
        <begin position="886"/>
        <end position="895"/>
    </location>
</feature>
<keyword evidence="2 7" id="KW-0813">Transport</keyword>
<evidence type="ECO:0000259" key="9">
    <source>
        <dbReference type="Pfam" id="PF14905"/>
    </source>
</evidence>
<evidence type="ECO:0000256" key="4">
    <source>
        <dbReference type="ARBA" id="ARBA00022692"/>
    </source>
</evidence>
<reference evidence="10 11" key="1">
    <citation type="submission" date="2016-11" db="EMBL/GenBank/DDBJ databases">
        <authorList>
            <person name="Jaros S."/>
            <person name="Januszkiewicz K."/>
            <person name="Wedrychowicz H."/>
        </authorList>
    </citation>
    <scope>NUCLEOTIDE SEQUENCE [LARGE SCALE GENOMIC DNA]</scope>
    <source>
        <strain evidence="10 11">DSM 24574</strain>
    </source>
</reference>
<dbReference type="EMBL" id="FQWQ01000002">
    <property type="protein sequence ID" value="SHH31641.1"/>
    <property type="molecule type" value="Genomic_DNA"/>
</dbReference>
<dbReference type="Gene3D" id="2.170.130.10">
    <property type="entry name" value="TonB-dependent receptor, plug domain"/>
    <property type="match status" value="1"/>
</dbReference>
<dbReference type="Pfam" id="PF14905">
    <property type="entry name" value="OMP_b-brl_3"/>
    <property type="match status" value="1"/>
</dbReference>
<dbReference type="STRING" id="947013.SAMN04488109_3669"/>
<evidence type="ECO:0000313" key="10">
    <source>
        <dbReference type="EMBL" id="SHH31641.1"/>
    </source>
</evidence>
<organism evidence="10 11">
    <name type="scientific">Chryseolinea serpens</name>
    <dbReference type="NCBI Taxonomy" id="947013"/>
    <lineage>
        <taxon>Bacteria</taxon>
        <taxon>Pseudomonadati</taxon>
        <taxon>Bacteroidota</taxon>
        <taxon>Cytophagia</taxon>
        <taxon>Cytophagales</taxon>
        <taxon>Fulvivirgaceae</taxon>
        <taxon>Chryseolinea</taxon>
    </lineage>
</organism>
<dbReference type="SUPFAM" id="SSF56935">
    <property type="entry name" value="Porins"/>
    <property type="match status" value="1"/>
</dbReference>
<dbReference type="Proteomes" id="UP000184212">
    <property type="component" value="Unassembled WGS sequence"/>
</dbReference>
<evidence type="ECO:0000256" key="8">
    <source>
        <dbReference type="SAM" id="MobiDB-lite"/>
    </source>
</evidence>
<dbReference type="Pfam" id="PF13620">
    <property type="entry name" value="CarboxypepD_reg"/>
    <property type="match status" value="1"/>
</dbReference>
<proteinExistence type="inferred from homology"/>
<comment type="subcellular location">
    <subcellularLocation>
        <location evidence="1 7">Cell outer membrane</location>
        <topology evidence="1 7">Multi-pass membrane protein</topology>
    </subcellularLocation>
</comment>
<evidence type="ECO:0000256" key="3">
    <source>
        <dbReference type="ARBA" id="ARBA00022452"/>
    </source>
</evidence>
<feature type="compositionally biased region" description="Low complexity" evidence="8">
    <location>
        <begin position="926"/>
        <end position="948"/>
    </location>
</feature>
<evidence type="ECO:0000256" key="6">
    <source>
        <dbReference type="ARBA" id="ARBA00023237"/>
    </source>
</evidence>
<evidence type="ECO:0000256" key="1">
    <source>
        <dbReference type="ARBA" id="ARBA00004571"/>
    </source>
</evidence>
<dbReference type="Gene3D" id="2.40.170.20">
    <property type="entry name" value="TonB-dependent receptor, beta-barrel domain"/>
    <property type="match status" value="1"/>
</dbReference>
<dbReference type="InterPro" id="IPR037066">
    <property type="entry name" value="Plug_dom_sf"/>
</dbReference>
<evidence type="ECO:0000256" key="2">
    <source>
        <dbReference type="ARBA" id="ARBA00022448"/>
    </source>
</evidence>
<keyword evidence="3 7" id="KW-1134">Transmembrane beta strand</keyword>
<dbReference type="SUPFAM" id="SSF49464">
    <property type="entry name" value="Carboxypeptidase regulatory domain-like"/>
    <property type="match status" value="1"/>
</dbReference>
<dbReference type="InterPro" id="IPR008969">
    <property type="entry name" value="CarboxyPept-like_regulatory"/>
</dbReference>
<comment type="similarity">
    <text evidence="7">Belongs to the TonB-dependent receptor family.</text>
</comment>
<dbReference type="InterPro" id="IPR039426">
    <property type="entry name" value="TonB-dep_rcpt-like"/>
</dbReference>
<dbReference type="PANTHER" id="PTHR40980:SF4">
    <property type="entry name" value="TONB-DEPENDENT RECEPTOR-LIKE BETA-BARREL DOMAIN-CONTAINING PROTEIN"/>
    <property type="match status" value="1"/>
</dbReference>
<feature type="domain" description="Outer membrane protein beta-barrel" evidence="9">
    <location>
        <begin position="464"/>
        <end position="870"/>
    </location>
</feature>
<gene>
    <name evidence="10" type="ORF">SAMN04488109_3669</name>
</gene>
<dbReference type="AlphaFoldDB" id="A0A1M5RZR0"/>
<dbReference type="InterPro" id="IPR041700">
    <property type="entry name" value="OMP_b-brl_3"/>
</dbReference>
<evidence type="ECO:0000256" key="7">
    <source>
        <dbReference type="PROSITE-ProRule" id="PRU01360"/>
    </source>
</evidence>
<keyword evidence="5 7" id="KW-0472">Membrane</keyword>
<dbReference type="PANTHER" id="PTHR40980">
    <property type="entry name" value="PLUG DOMAIN-CONTAINING PROTEIN"/>
    <property type="match status" value="1"/>
</dbReference>
<dbReference type="PROSITE" id="PS52016">
    <property type="entry name" value="TONB_DEPENDENT_REC_3"/>
    <property type="match status" value="1"/>
</dbReference>
<keyword evidence="11" id="KW-1185">Reference proteome</keyword>
<feature type="compositionally biased region" description="Gly residues" evidence="8">
    <location>
        <begin position="896"/>
        <end position="925"/>
    </location>
</feature>
<keyword evidence="4 7" id="KW-0812">Transmembrane</keyword>
<dbReference type="InterPro" id="IPR036942">
    <property type="entry name" value="Beta-barrel_TonB_sf"/>
</dbReference>
<name>A0A1M5RZR0_9BACT</name>
<protein>
    <submittedName>
        <fullName evidence="10">CarboxypepD_reg-like domain-containing protein</fullName>
    </submittedName>
</protein>
<keyword evidence="6 7" id="KW-0998">Cell outer membrane</keyword>
<dbReference type="GO" id="GO:0009279">
    <property type="term" value="C:cell outer membrane"/>
    <property type="evidence" value="ECO:0007669"/>
    <property type="project" value="UniProtKB-SubCell"/>
</dbReference>
<evidence type="ECO:0000313" key="11">
    <source>
        <dbReference type="Proteomes" id="UP000184212"/>
    </source>
</evidence>
<accession>A0A1M5RZR0</accession>
<dbReference type="Gene3D" id="2.60.40.1120">
    <property type="entry name" value="Carboxypeptidase-like, regulatory domain"/>
    <property type="match status" value="1"/>
</dbReference>
<evidence type="ECO:0000256" key="5">
    <source>
        <dbReference type="ARBA" id="ARBA00023136"/>
    </source>
</evidence>
<feature type="region of interest" description="Disordered" evidence="8">
    <location>
        <begin position="881"/>
        <end position="948"/>
    </location>
</feature>